<sequence length="367" mass="42994">MPASATPQSYALAGQTRRVIGSLFETEQWWRDHYYYIKLSGYVLRPRYNPIWEPSWIRSGKDFFSTEDGQPSILRAAMDATRQPDGKQVMLKKVTPDEGPHELRIAQYFSSPDLAQDPSNHCVPLLDVIEMPNTGHRLMVMPFLRPFNNPHFQTFGEFVAFFTQICQGLHFMHKRNIAHRDCTVNNIMFDPSGMYPEGFHPRQIDRSRDFRGRAKRYTRTERPPRYYLIDFGLSRKYPSRDVLDMPLRGGDKSAPEHRDGRWCNPFHTDVYYLGNLVRHEFMRKYEGFEFMEDLVDEMTDMNPSKRPLIEDVIVEFSWIRESLSGFKLRSPIISKREPRLFAAFHRVEQAVLTLGYLVSRKAAIPEA</sequence>
<proteinExistence type="predicted"/>
<accession>A0ACC0UCS8</accession>
<dbReference type="Proteomes" id="UP001207468">
    <property type="component" value="Unassembled WGS sequence"/>
</dbReference>
<reference evidence="1" key="1">
    <citation type="submission" date="2021-03" db="EMBL/GenBank/DDBJ databases">
        <title>Evolutionary priming and transition to the ectomycorrhizal habit in an iconic lineage of mushroom-forming fungi: is preadaptation a requirement?</title>
        <authorList>
            <consortium name="DOE Joint Genome Institute"/>
            <person name="Looney B.P."/>
            <person name="Miyauchi S."/>
            <person name="Morin E."/>
            <person name="Drula E."/>
            <person name="Courty P.E."/>
            <person name="Chicoki N."/>
            <person name="Fauchery L."/>
            <person name="Kohler A."/>
            <person name="Kuo A."/>
            <person name="LaButti K."/>
            <person name="Pangilinan J."/>
            <person name="Lipzen A."/>
            <person name="Riley R."/>
            <person name="Andreopoulos W."/>
            <person name="He G."/>
            <person name="Johnson J."/>
            <person name="Barry K.W."/>
            <person name="Grigoriev I.V."/>
            <person name="Nagy L."/>
            <person name="Hibbett D."/>
            <person name="Henrissat B."/>
            <person name="Matheny P.B."/>
            <person name="Labbe J."/>
            <person name="Martin A.F."/>
        </authorList>
    </citation>
    <scope>NUCLEOTIDE SEQUENCE</scope>
    <source>
        <strain evidence="1">BPL698</strain>
    </source>
</reference>
<dbReference type="EMBL" id="JAGFNK010000064">
    <property type="protein sequence ID" value="KAI9509441.1"/>
    <property type="molecule type" value="Genomic_DNA"/>
</dbReference>
<name>A0ACC0UCS8_9AGAM</name>
<evidence type="ECO:0000313" key="1">
    <source>
        <dbReference type="EMBL" id="KAI9509441.1"/>
    </source>
</evidence>
<protein>
    <submittedName>
        <fullName evidence="1">Kinase-like domain-containing protein</fullName>
    </submittedName>
</protein>
<gene>
    <name evidence="1" type="ORF">F5148DRAFT_753598</name>
</gene>
<keyword evidence="2" id="KW-1185">Reference proteome</keyword>
<comment type="caution">
    <text evidence="1">The sequence shown here is derived from an EMBL/GenBank/DDBJ whole genome shotgun (WGS) entry which is preliminary data.</text>
</comment>
<evidence type="ECO:0000313" key="2">
    <source>
        <dbReference type="Proteomes" id="UP001207468"/>
    </source>
</evidence>
<organism evidence="1 2">
    <name type="scientific">Russula earlei</name>
    <dbReference type="NCBI Taxonomy" id="71964"/>
    <lineage>
        <taxon>Eukaryota</taxon>
        <taxon>Fungi</taxon>
        <taxon>Dikarya</taxon>
        <taxon>Basidiomycota</taxon>
        <taxon>Agaricomycotina</taxon>
        <taxon>Agaricomycetes</taxon>
        <taxon>Russulales</taxon>
        <taxon>Russulaceae</taxon>
        <taxon>Russula</taxon>
    </lineage>
</organism>